<evidence type="ECO:0000256" key="1">
    <source>
        <dbReference type="ARBA" id="ARBA00022527"/>
    </source>
</evidence>
<dbReference type="Gene3D" id="1.10.510.10">
    <property type="entry name" value="Transferase(Phosphotransferase) domain 1"/>
    <property type="match status" value="1"/>
</dbReference>
<feature type="compositionally biased region" description="Basic and acidic residues" evidence="7">
    <location>
        <begin position="576"/>
        <end position="585"/>
    </location>
</feature>
<dbReference type="SUPFAM" id="SSF56112">
    <property type="entry name" value="Protein kinase-like (PK-like)"/>
    <property type="match status" value="1"/>
</dbReference>
<dbReference type="PANTHER" id="PTHR24345">
    <property type="entry name" value="SERINE/THREONINE-PROTEIN KINASE PLK"/>
    <property type="match status" value="1"/>
</dbReference>
<keyword evidence="3 6" id="KW-0547">Nucleotide-binding</keyword>
<keyword evidence="10" id="KW-1185">Reference proteome</keyword>
<dbReference type="SUPFAM" id="SSF82615">
    <property type="entry name" value="Polo-box domain"/>
    <property type="match status" value="2"/>
</dbReference>
<gene>
    <name evidence="9" type="ORF">JI435_018090</name>
</gene>
<dbReference type="InterPro" id="IPR000719">
    <property type="entry name" value="Prot_kinase_dom"/>
</dbReference>
<evidence type="ECO:0000256" key="7">
    <source>
        <dbReference type="SAM" id="MobiDB-lite"/>
    </source>
</evidence>
<sequence length="950" mass="104283">MPTTYADPPPALVCDPAEIQYHMEKQLGRGGFAICWRAQQVDNAHASRKTVAMKIVKSKIELNKVAQKFVTELQLHSKLRHPHIVAFHQAFAFQSSTYVVLELCSNGSLADWLKKRSYLSMPEIRRCIIQTCGAMKYLHARNIVHRDLKAGNLFLDHDMNIKVGDFGLAAVLVSPDDAAVRRTTMCGTPNYIAPEVLEKSGKGHDERVDIWAIGILAYTLAIGRAPFHASKPDQVLVRVTRGEYAWPDLEHHQNDVPDDLRKLVSQILVDEKLRPSLDTIVSHGFFKMGYLPEILSDTVLTSTPKWPVKPSSSTTIKRGYTEAWYRQCQASGVGEYAPGKCFSVVGSFPSSSIFRECEREAESGKMPVVPMPLSAIYVPFVYNRENGSTGGLENIEKREMSAVASPLIESSISAKYNIPSAVEQLSSKQGGTNGPDENTAAFLRTRVSTFSYAESMEAARCPPGSSFKRAARSASIAAAKLEMRRPITGQKPPRTERPPTQLPPHTRSVRASSRTSNRDIPMAQDSTSEPARSTRAASRTIAREEARITKHAPSTQRNSRTSTRTQTAQTATIGHDTSHPDRPELKSTCPPLPSAQGLAIRQKDFIASDEAHEGLYIDTSAVLARADEFRNNVIAALTSGRKSSSDSCDSRPSHDELPFVCKWVDYSRKHGIGYVLAEGSVGIIANHTSVMPVMHTVVENGSEYFKTTNDGVAVQAVPYNFFMQADDGSLEEVTLTGMVRRQHTTLWAKFARYMCKQLNTPMAGASSKEGKRPITIVRFYQRVGNISVWGFSNGCFQFNFPDHTKIVLSADGIHASFTVLPLSAVEHINSDSTHLSVDFIKARKAVSGTLAQLLYGTQPSADLTSKSSTSSNETNVIALTAANALPDKLRFVVELVGHWISGGGLGCKPAGTEWAVWEGTTLEYAGESKSDWVTVGRFGGDEQAQGEKRD</sequence>
<dbReference type="GO" id="GO:0005524">
    <property type="term" value="F:ATP binding"/>
    <property type="evidence" value="ECO:0007669"/>
    <property type="project" value="UniProtKB-UniRule"/>
</dbReference>
<dbReference type="Proteomes" id="UP000663193">
    <property type="component" value="Chromosome 6"/>
</dbReference>
<dbReference type="InterPro" id="IPR036947">
    <property type="entry name" value="POLO_box_dom_sf"/>
</dbReference>
<dbReference type="PROSITE" id="PS50011">
    <property type="entry name" value="PROTEIN_KINASE_DOM"/>
    <property type="match status" value="1"/>
</dbReference>
<dbReference type="PROSITE" id="PS00107">
    <property type="entry name" value="PROTEIN_KINASE_ATP"/>
    <property type="match status" value="1"/>
</dbReference>
<organism evidence="9 10">
    <name type="scientific">Phaeosphaeria nodorum (strain SN15 / ATCC MYA-4574 / FGSC 10173)</name>
    <name type="common">Glume blotch fungus</name>
    <name type="synonym">Parastagonospora nodorum</name>
    <dbReference type="NCBI Taxonomy" id="321614"/>
    <lineage>
        <taxon>Eukaryota</taxon>
        <taxon>Fungi</taxon>
        <taxon>Dikarya</taxon>
        <taxon>Ascomycota</taxon>
        <taxon>Pezizomycotina</taxon>
        <taxon>Dothideomycetes</taxon>
        <taxon>Pleosporomycetidae</taxon>
        <taxon>Pleosporales</taxon>
        <taxon>Pleosporineae</taxon>
        <taxon>Phaeosphaeriaceae</taxon>
        <taxon>Parastagonospora</taxon>
    </lineage>
</organism>
<keyword evidence="1" id="KW-0723">Serine/threonine-protein kinase</keyword>
<evidence type="ECO:0000313" key="9">
    <source>
        <dbReference type="EMBL" id="QRC96932.1"/>
    </source>
</evidence>
<dbReference type="InterPro" id="IPR017441">
    <property type="entry name" value="Protein_kinase_ATP_BS"/>
</dbReference>
<dbReference type="InterPro" id="IPR033701">
    <property type="entry name" value="POLO_box_1"/>
</dbReference>
<feature type="binding site" evidence="6">
    <location>
        <position position="54"/>
    </location>
    <ligand>
        <name>ATP</name>
        <dbReference type="ChEBI" id="CHEBI:30616"/>
    </ligand>
</feature>
<evidence type="ECO:0000256" key="2">
    <source>
        <dbReference type="ARBA" id="ARBA00022679"/>
    </source>
</evidence>
<feature type="domain" description="Protein kinase" evidence="8">
    <location>
        <begin position="21"/>
        <end position="286"/>
    </location>
</feature>
<dbReference type="InterPro" id="IPR011009">
    <property type="entry name" value="Kinase-like_dom_sf"/>
</dbReference>
<evidence type="ECO:0000259" key="8">
    <source>
        <dbReference type="PROSITE" id="PS50011"/>
    </source>
</evidence>
<dbReference type="CDD" id="cd13118">
    <property type="entry name" value="POLO_box_1"/>
    <property type="match status" value="1"/>
</dbReference>
<evidence type="ECO:0000313" key="10">
    <source>
        <dbReference type="Proteomes" id="UP000663193"/>
    </source>
</evidence>
<proteinExistence type="predicted"/>
<dbReference type="Gene3D" id="3.30.1120.30">
    <property type="entry name" value="POLO box domain"/>
    <property type="match status" value="2"/>
</dbReference>
<dbReference type="InterPro" id="IPR008271">
    <property type="entry name" value="Ser/Thr_kinase_AS"/>
</dbReference>
<keyword evidence="4" id="KW-0418">Kinase</keyword>
<dbReference type="InterPro" id="IPR000959">
    <property type="entry name" value="POLO_box_dom"/>
</dbReference>
<dbReference type="VEuPathDB" id="FungiDB:JI435_018090"/>
<dbReference type="SMART" id="SM00220">
    <property type="entry name" value="S_TKc"/>
    <property type="match status" value="1"/>
</dbReference>
<accession>A0A7U2F1K0</accession>
<feature type="region of interest" description="Disordered" evidence="7">
    <location>
        <begin position="478"/>
        <end position="585"/>
    </location>
</feature>
<dbReference type="PANTHER" id="PTHR24345:SF0">
    <property type="entry name" value="CELL CYCLE SERINE_THREONINE-PROTEIN KINASE CDC5_MSD2"/>
    <property type="match status" value="1"/>
</dbReference>
<dbReference type="Pfam" id="PF00659">
    <property type="entry name" value="POLO_box"/>
    <property type="match status" value="1"/>
</dbReference>
<evidence type="ECO:0000256" key="6">
    <source>
        <dbReference type="PROSITE-ProRule" id="PRU10141"/>
    </source>
</evidence>
<protein>
    <recommendedName>
        <fullName evidence="8">Protein kinase domain-containing protein</fullName>
    </recommendedName>
</protein>
<feature type="compositionally biased region" description="Low complexity" evidence="7">
    <location>
        <begin position="554"/>
        <end position="572"/>
    </location>
</feature>
<dbReference type="AlphaFoldDB" id="A0A7U2F1K0"/>
<dbReference type="Pfam" id="PF00069">
    <property type="entry name" value="Pkinase"/>
    <property type="match status" value="1"/>
</dbReference>
<keyword evidence="5 6" id="KW-0067">ATP-binding</keyword>
<feature type="compositionally biased region" description="Low complexity" evidence="7">
    <location>
        <begin position="531"/>
        <end position="540"/>
    </location>
</feature>
<dbReference type="GO" id="GO:0004674">
    <property type="term" value="F:protein serine/threonine kinase activity"/>
    <property type="evidence" value="ECO:0007669"/>
    <property type="project" value="UniProtKB-KW"/>
</dbReference>
<evidence type="ECO:0000256" key="5">
    <source>
        <dbReference type="ARBA" id="ARBA00022840"/>
    </source>
</evidence>
<keyword evidence="2" id="KW-0808">Transferase</keyword>
<name>A0A7U2F1K0_PHANO</name>
<evidence type="ECO:0000256" key="3">
    <source>
        <dbReference type="ARBA" id="ARBA00022741"/>
    </source>
</evidence>
<reference evidence="10" key="1">
    <citation type="journal article" date="2021" name="BMC Genomics">
        <title>Chromosome-level genome assembly and manually-curated proteome of model necrotroph Parastagonospora nodorum Sn15 reveals a genome-wide trove of candidate effector homologs, and redundancy of virulence-related functions within an accessory chromosome.</title>
        <authorList>
            <person name="Bertazzoni S."/>
            <person name="Jones D.A.B."/>
            <person name="Phan H.T."/>
            <person name="Tan K.-C."/>
            <person name="Hane J.K."/>
        </authorList>
    </citation>
    <scope>NUCLEOTIDE SEQUENCE [LARGE SCALE GENOMIC DNA]</scope>
    <source>
        <strain evidence="10">SN15 / ATCC MYA-4574 / FGSC 10173)</strain>
    </source>
</reference>
<dbReference type="OrthoDB" id="408964at2759"/>
<dbReference type="PROSITE" id="PS00108">
    <property type="entry name" value="PROTEIN_KINASE_ST"/>
    <property type="match status" value="1"/>
</dbReference>
<dbReference type="EMBL" id="CP069028">
    <property type="protein sequence ID" value="QRC96932.1"/>
    <property type="molecule type" value="Genomic_DNA"/>
</dbReference>
<evidence type="ECO:0000256" key="4">
    <source>
        <dbReference type="ARBA" id="ARBA00022777"/>
    </source>
</evidence>